<name>A0ABY5NHU3_9MICO</name>
<protein>
    <submittedName>
        <fullName evidence="2">Uncharacterized protein</fullName>
    </submittedName>
</protein>
<sequence>MVKAGVAAPDALTATEIEQMYTAAIHKVSGTDAAGGYTIIPDYATFDLVQAGAPQTTCAKLVQDDKSDLVLAGQFVNGGDQCVVQQGGTLLQDVAAPEAAYSMSTGTVVTLDQLPQRQPPGSPTTSSPAATSRGRGWEYSPMPSAKMRSPSRTSSFRR</sequence>
<evidence type="ECO:0000313" key="2">
    <source>
        <dbReference type="EMBL" id="UUT34679.1"/>
    </source>
</evidence>
<dbReference type="EMBL" id="CP091139">
    <property type="protein sequence ID" value="UUT34679.1"/>
    <property type="molecule type" value="Genomic_DNA"/>
</dbReference>
<feature type="compositionally biased region" description="Low complexity" evidence="1">
    <location>
        <begin position="123"/>
        <end position="134"/>
    </location>
</feature>
<gene>
    <name evidence="2" type="ORF">L2X98_29815</name>
</gene>
<feature type="region of interest" description="Disordered" evidence="1">
    <location>
        <begin position="113"/>
        <end position="158"/>
    </location>
</feature>
<dbReference type="RefSeq" id="WP_259611205.1">
    <property type="nucleotide sequence ID" value="NZ_CP091139.2"/>
</dbReference>
<evidence type="ECO:0000256" key="1">
    <source>
        <dbReference type="SAM" id="MobiDB-lite"/>
    </source>
</evidence>
<organism evidence="2 3">
    <name type="scientific">Microbacterium elymi</name>
    <dbReference type="NCBI Taxonomy" id="2909587"/>
    <lineage>
        <taxon>Bacteria</taxon>
        <taxon>Bacillati</taxon>
        <taxon>Actinomycetota</taxon>
        <taxon>Actinomycetes</taxon>
        <taxon>Micrococcales</taxon>
        <taxon>Microbacteriaceae</taxon>
        <taxon>Microbacterium</taxon>
    </lineage>
</organism>
<dbReference type="Proteomes" id="UP001054811">
    <property type="component" value="Chromosome"/>
</dbReference>
<reference evidence="2" key="1">
    <citation type="submission" date="2022-01" db="EMBL/GenBank/DDBJ databases">
        <title>Microbacterium eymi and Microbacterium rhizovicinus sp. nov., isolated from the rhizospheric soil of Elymus tsukushiensis, a plant native to the Dokdo Islands, Republic of Korea.</title>
        <authorList>
            <person name="Hwang Y.J."/>
        </authorList>
    </citation>
    <scope>NUCLEOTIDE SEQUENCE</scope>
    <source>
        <strain evidence="2">KUDC0405</strain>
    </source>
</reference>
<accession>A0ABY5NHU3</accession>
<keyword evidence="3" id="KW-1185">Reference proteome</keyword>
<proteinExistence type="predicted"/>
<evidence type="ECO:0000313" key="3">
    <source>
        <dbReference type="Proteomes" id="UP001054811"/>
    </source>
</evidence>